<keyword evidence="3" id="KW-1185">Reference proteome</keyword>
<dbReference type="RefSeq" id="WP_013278180.1">
    <property type="nucleotide sequence ID" value="NC_014378.1"/>
</dbReference>
<proteinExistence type="predicted"/>
<protein>
    <submittedName>
        <fullName evidence="2">Uncharacterized protein</fullName>
    </submittedName>
</protein>
<accession>D9QQE3</accession>
<dbReference type="OrthoDB" id="2113041at2"/>
<organism evidence="2 3">
    <name type="scientific">Acetohalobium arabaticum (strain ATCC 49924 / DSM 5501 / Z-7288)</name>
    <dbReference type="NCBI Taxonomy" id="574087"/>
    <lineage>
        <taxon>Bacteria</taxon>
        <taxon>Bacillati</taxon>
        <taxon>Bacillota</taxon>
        <taxon>Clostridia</taxon>
        <taxon>Halanaerobiales</taxon>
        <taxon>Halobacteroidaceae</taxon>
        <taxon>Acetohalobium</taxon>
    </lineage>
</organism>
<evidence type="ECO:0000313" key="2">
    <source>
        <dbReference type="EMBL" id="ADL12734.1"/>
    </source>
</evidence>
<evidence type="ECO:0000256" key="1">
    <source>
        <dbReference type="SAM" id="MobiDB-lite"/>
    </source>
</evidence>
<dbReference type="HOGENOM" id="CLU_2021660_0_0_9"/>
<gene>
    <name evidence="2" type="ordered locus">Acear_1215</name>
</gene>
<evidence type="ECO:0000313" key="3">
    <source>
        <dbReference type="Proteomes" id="UP000001661"/>
    </source>
</evidence>
<feature type="compositionally biased region" description="Basic and acidic residues" evidence="1">
    <location>
        <begin position="1"/>
        <end position="15"/>
    </location>
</feature>
<feature type="region of interest" description="Disordered" evidence="1">
    <location>
        <begin position="1"/>
        <end position="24"/>
    </location>
</feature>
<name>D9QQE3_ACEAZ</name>
<dbReference type="EMBL" id="CP002105">
    <property type="protein sequence ID" value="ADL12734.1"/>
    <property type="molecule type" value="Genomic_DNA"/>
</dbReference>
<reference evidence="2 3" key="1">
    <citation type="journal article" date="2010" name="Stand. Genomic Sci.">
        <title>Complete genome sequence of Acetohalobium arabaticum type strain (Z-7288).</title>
        <authorList>
            <person name="Sikorski J."/>
            <person name="Lapidus A."/>
            <person name="Chertkov O."/>
            <person name="Lucas S."/>
            <person name="Copeland A."/>
            <person name="Glavina Del Rio T."/>
            <person name="Nolan M."/>
            <person name="Tice H."/>
            <person name="Cheng J.F."/>
            <person name="Han C."/>
            <person name="Brambilla E."/>
            <person name="Pitluck S."/>
            <person name="Liolios K."/>
            <person name="Ivanova N."/>
            <person name="Mavromatis K."/>
            <person name="Mikhailova N."/>
            <person name="Pati A."/>
            <person name="Bruce D."/>
            <person name="Detter C."/>
            <person name="Tapia R."/>
            <person name="Goodwin L."/>
            <person name="Chen A."/>
            <person name="Palaniappan K."/>
            <person name="Land M."/>
            <person name="Hauser L."/>
            <person name="Chang Y.J."/>
            <person name="Jeffries C.D."/>
            <person name="Rohde M."/>
            <person name="Goker M."/>
            <person name="Spring S."/>
            <person name="Woyke T."/>
            <person name="Bristow J."/>
            <person name="Eisen J.A."/>
            <person name="Markowitz V."/>
            <person name="Hugenholtz P."/>
            <person name="Kyrpides N.C."/>
            <person name="Klenk H.P."/>
        </authorList>
    </citation>
    <scope>NUCLEOTIDE SEQUENCE [LARGE SCALE GENOMIC DNA]</scope>
    <source>
        <strain evidence="3">ATCC 49924 / DSM 5501 / Z-7288</strain>
    </source>
</reference>
<dbReference type="STRING" id="574087.Acear_1215"/>
<dbReference type="Proteomes" id="UP000001661">
    <property type="component" value="Chromosome"/>
</dbReference>
<dbReference type="KEGG" id="aar:Acear_1215"/>
<dbReference type="AlphaFoldDB" id="D9QQE3"/>
<sequence length="122" mass="13719">MKEEHEDKEVDKRDEGIEDEDNFDRLENIIEENLEGIVNGDDDTENVEMGQVQFPNTEADDEFIGDFKSDVAQQVGRFSDKVHMGSPSDEAGAIGQDALKDTIEKSREELAEKLNGAENDEE</sequence>